<dbReference type="EMBL" id="JBHSRD010000003">
    <property type="protein sequence ID" value="MFC6006733.1"/>
    <property type="molecule type" value="Genomic_DNA"/>
</dbReference>
<evidence type="ECO:0000259" key="6">
    <source>
        <dbReference type="PROSITE" id="PS50926"/>
    </source>
</evidence>
<dbReference type="PANTHER" id="PTHR11603:SF147">
    <property type="entry name" value="MEMBRANE PROTEIN"/>
    <property type="match status" value="1"/>
</dbReference>
<sequence length="360" mass="37748">MNPRPVRVPVGVIELLRLFVVVFFAGLGYQIAVAAEPTDVRLGPLDAVGAGVLLGAAIGYVLGGVVARLTVRSVAATERNLRQRSTEQVLSGMIGAALGVLLAAAVTWPLLLIGSQVVMLPLFGFIIVTLALLGYRIGVARRHDLLALFGAQAGLSGGSRAGSGERILDTSVAIDGRIVDVVTAGFLTGSFLVPQPVLDELQGLADAGDDLRRARGRRGLEALDALRRQRDVDLEVVPDAAREVPDVDAKLVRMCLDRRAVLVTLDTNLAKAAALAGVSVMNLHALALALRPPVTAGDVVRVNLLKAGKEPGQAVGYLDDGTMVVAERSRDRVGQDVAVVVTSVLTTANGRMVFSRPQTS</sequence>
<dbReference type="InterPro" id="IPR029060">
    <property type="entry name" value="PIN-like_dom_sf"/>
</dbReference>
<keyword evidence="8" id="KW-1185">Reference proteome</keyword>
<evidence type="ECO:0000256" key="2">
    <source>
        <dbReference type="ARBA" id="ARBA00022722"/>
    </source>
</evidence>
<reference evidence="8" key="1">
    <citation type="journal article" date="2019" name="Int. J. Syst. Evol. Microbiol.">
        <title>The Global Catalogue of Microorganisms (GCM) 10K type strain sequencing project: providing services to taxonomists for standard genome sequencing and annotation.</title>
        <authorList>
            <consortium name="The Broad Institute Genomics Platform"/>
            <consortium name="The Broad Institute Genome Sequencing Center for Infectious Disease"/>
            <person name="Wu L."/>
            <person name="Ma J."/>
        </authorList>
    </citation>
    <scope>NUCLEOTIDE SEQUENCE [LARGE SCALE GENOMIC DNA]</scope>
    <source>
        <strain evidence="8">KACC 14249</strain>
    </source>
</reference>
<feature type="transmembrane region" description="Helical" evidence="5">
    <location>
        <begin position="12"/>
        <end position="35"/>
    </location>
</feature>
<proteinExistence type="predicted"/>
<keyword evidence="5" id="KW-0812">Transmembrane</keyword>
<evidence type="ECO:0000256" key="4">
    <source>
        <dbReference type="ARBA" id="ARBA00022842"/>
    </source>
</evidence>
<keyword evidence="5" id="KW-1133">Transmembrane helix</keyword>
<keyword evidence="4" id="KW-0460">Magnesium</keyword>
<feature type="transmembrane region" description="Helical" evidence="5">
    <location>
        <begin position="47"/>
        <end position="69"/>
    </location>
</feature>
<protein>
    <submittedName>
        <fullName evidence="7">PIN/TRAM domain-containing protein</fullName>
    </submittedName>
</protein>
<evidence type="ECO:0000313" key="7">
    <source>
        <dbReference type="EMBL" id="MFC6006733.1"/>
    </source>
</evidence>
<feature type="transmembrane region" description="Helical" evidence="5">
    <location>
        <begin position="89"/>
        <end position="111"/>
    </location>
</feature>
<evidence type="ECO:0000256" key="1">
    <source>
        <dbReference type="ARBA" id="ARBA00001946"/>
    </source>
</evidence>
<evidence type="ECO:0000313" key="8">
    <source>
        <dbReference type="Proteomes" id="UP001596189"/>
    </source>
</evidence>
<accession>A0ABW1JDD5</accession>
<dbReference type="InterPro" id="IPR052041">
    <property type="entry name" value="Nucleic_acid_metab_PIN/TRAM"/>
</dbReference>
<dbReference type="RefSeq" id="WP_345718209.1">
    <property type="nucleotide sequence ID" value="NZ_BAABFP010000008.1"/>
</dbReference>
<dbReference type="Proteomes" id="UP001596189">
    <property type="component" value="Unassembled WGS sequence"/>
</dbReference>
<dbReference type="SUPFAM" id="SSF88723">
    <property type="entry name" value="PIN domain-like"/>
    <property type="match status" value="1"/>
</dbReference>
<name>A0ABW1JDD5_9ACTN</name>
<dbReference type="InterPro" id="IPR002792">
    <property type="entry name" value="TRAM_dom"/>
</dbReference>
<evidence type="ECO:0000256" key="5">
    <source>
        <dbReference type="SAM" id="Phobius"/>
    </source>
</evidence>
<dbReference type="CDD" id="cd09877">
    <property type="entry name" value="PIN_YacL-like"/>
    <property type="match status" value="1"/>
</dbReference>
<feature type="domain" description="TRAM" evidence="6">
    <location>
        <begin position="293"/>
        <end position="354"/>
    </location>
</feature>
<keyword evidence="5" id="KW-0472">Membrane</keyword>
<keyword evidence="3" id="KW-0378">Hydrolase</keyword>
<comment type="cofactor">
    <cofactor evidence="1">
        <name>Mg(2+)</name>
        <dbReference type="ChEBI" id="CHEBI:18420"/>
    </cofactor>
</comment>
<organism evidence="7 8">
    <name type="scientific">Angustibacter luteus</name>
    <dbReference type="NCBI Taxonomy" id="658456"/>
    <lineage>
        <taxon>Bacteria</taxon>
        <taxon>Bacillati</taxon>
        <taxon>Actinomycetota</taxon>
        <taxon>Actinomycetes</taxon>
        <taxon>Kineosporiales</taxon>
        <taxon>Kineosporiaceae</taxon>
    </lineage>
</organism>
<dbReference type="PROSITE" id="PS50926">
    <property type="entry name" value="TRAM"/>
    <property type="match status" value="1"/>
</dbReference>
<dbReference type="Gene3D" id="3.40.50.1010">
    <property type="entry name" value="5'-nuclease"/>
    <property type="match status" value="1"/>
</dbReference>
<feature type="transmembrane region" description="Helical" evidence="5">
    <location>
        <begin position="117"/>
        <end position="135"/>
    </location>
</feature>
<dbReference type="PANTHER" id="PTHR11603">
    <property type="entry name" value="AAA FAMILY ATPASE"/>
    <property type="match status" value="1"/>
</dbReference>
<evidence type="ECO:0000256" key="3">
    <source>
        <dbReference type="ARBA" id="ARBA00022801"/>
    </source>
</evidence>
<comment type="caution">
    <text evidence="7">The sequence shown here is derived from an EMBL/GenBank/DDBJ whole genome shotgun (WGS) entry which is preliminary data.</text>
</comment>
<keyword evidence="2" id="KW-0540">Nuclease</keyword>
<gene>
    <name evidence="7" type="ORF">ACFQDO_06270</name>
</gene>